<name>A0A0G0VKU0_9BACT</name>
<organism evidence="1 2">
    <name type="scientific">Candidatus Yanofskybacteria bacterium GW2011_GWA2_41_22</name>
    <dbReference type="NCBI Taxonomy" id="1619023"/>
    <lineage>
        <taxon>Bacteria</taxon>
        <taxon>Candidatus Yanofskyibacteriota</taxon>
    </lineage>
</organism>
<gene>
    <name evidence="1" type="ORF">UU54_C0004G0022</name>
</gene>
<reference evidence="1 2" key="1">
    <citation type="journal article" date="2015" name="Nature">
        <title>rRNA introns, odd ribosomes, and small enigmatic genomes across a large radiation of phyla.</title>
        <authorList>
            <person name="Brown C.T."/>
            <person name="Hug L.A."/>
            <person name="Thomas B.C."/>
            <person name="Sharon I."/>
            <person name="Castelle C.J."/>
            <person name="Singh A."/>
            <person name="Wilkins M.J."/>
            <person name="Williams K.H."/>
            <person name="Banfield J.F."/>
        </authorList>
    </citation>
    <scope>NUCLEOTIDE SEQUENCE [LARGE SCALE GENOMIC DNA]</scope>
</reference>
<dbReference type="Proteomes" id="UP000033903">
    <property type="component" value="Unassembled WGS sequence"/>
</dbReference>
<evidence type="ECO:0000313" key="2">
    <source>
        <dbReference type="Proteomes" id="UP000033903"/>
    </source>
</evidence>
<accession>A0A0G0VKU0</accession>
<dbReference type="EMBL" id="LCBA01000004">
    <property type="protein sequence ID" value="KKS01474.1"/>
    <property type="molecule type" value="Genomic_DNA"/>
</dbReference>
<dbReference type="AlphaFoldDB" id="A0A0G0VKU0"/>
<proteinExistence type="predicted"/>
<evidence type="ECO:0000313" key="1">
    <source>
        <dbReference type="EMBL" id="KKS01474.1"/>
    </source>
</evidence>
<protein>
    <recommendedName>
        <fullName evidence="3">Peptidase MA-like domain-containing protein</fullName>
    </recommendedName>
</protein>
<sequence length="290" mass="33099">MPEKSSSFERVVGVPDKQRGAEILDDFKDNFEGKRLREIKEHEIPKTPEDIEVINLANEATNEIRRKYGFSNFDIPPENIVIVDEPHWGWGEGGDNAYFSSTGQIIATPYSGQNFNFARLMFHEMLHFKSFGSLRVSKDGKTMTEDRSGLQARMHKGKMYFKNLNEAVTETLTKNFITGLFRNKDQRFTKEVQELEQRGIAPENLGEGMIFGYGQQREALNALVDKIFEKNGDIFDSKEEVFGIFVKSIFNNNLLALGKLIDKTFGVGTFRKLGRLDSDQDKLTKFVSSL</sequence>
<evidence type="ECO:0008006" key="3">
    <source>
        <dbReference type="Google" id="ProtNLM"/>
    </source>
</evidence>
<comment type="caution">
    <text evidence="1">The sequence shown here is derived from an EMBL/GenBank/DDBJ whole genome shotgun (WGS) entry which is preliminary data.</text>
</comment>